<dbReference type="EMBL" id="CAEZUZ010000044">
    <property type="protein sequence ID" value="CAB4612847.1"/>
    <property type="molecule type" value="Genomic_DNA"/>
</dbReference>
<name>A0A6J6HHQ7_9ZZZZ</name>
<dbReference type="AlphaFoldDB" id="A0A6J6HHQ7"/>
<proteinExistence type="predicted"/>
<sequence>MCCWGIAFRIPGIALPVGRACWRNIAHAFPPHVTFRGVCSVGEDRVARHGVHGVCIGVVTGAWSNTKETSFGVNGIQAAIGAVLHPANVVTNCFGFPAGNGGNQHGEVCLATRRWERGCDVFERALRVGEFQNEHVFCKPACIACHDRSNTQCKALLAKERVAAVSRSVRHDFASFREVHDVFVVGVARPCRIFLTSSKWCTDRMHTWHPIVVAQHVECALAHSGHDAHVDCNVCAV</sequence>
<gene>
    <name evidence="1" type="ORF">UFOPK1889_00400</name>
</gene>
<organism evidence="1">
    <name type="scientific">freshwater metagenome</name>
    <dbReference type="NCBI Taxonomy" id="449393"/>
    <lineage>
        <taxon>unclassified sequences</taxon>
        <taxon>metagenomes</taxon>
        <taxon>ecological metagenomes</taxon>
    </lineage>
</organism>
<protein>
    <submittedName>
        <fullName evidence="1">Unannotated protein</fullName>
    </submittedName>
</protein>
<evidence type="ECO:0000313" key="1">
    <source>
        <dbReference type="EMBL" id="CAB4612847.1"/>
    </source>
</evidence>
<accession>A0A6J6HHQ7</accession>
<reference evidence="1" key="1">
    <citation type="submission" date="2020-05" db="EMBL/GenBank/DDBJ databases">
        <authorList>
            <person name="Chiriac C."/>
            <person name="Salcher M."/>
            <person name="Ghai R."/>
            <person name="Kavagutti S V."/>
        </authorList>
    </citation>
    <scope>NUCLEOTIDE SEQUENCE</scope>
</reference>